<dbReference type="PANTHER" id="PTHR45871:SF1">
    <property type="entry name" value="PHOSPHATIDYLINOSITOL N-ACETYLGLUCOSAMINYLTRANSFERASE SUBUNIT A"/>
    <property type="match status" value="1"/>
</dbReference>
<sequence>MSANGFSSPVHKPETLRIVHILRAPMGGVLRHVRDLALAHAKLGHEVGIICDTSGPAGYNEALLEQLEPHLSLGITRTAMSRSVGPSDITSTIKIRNLIKSLRPDVVHGHGAKGGVYARICGSLISTDHGRPARLYSPHGGSLHFDPASKNGKIYFIIEKSLERLTDCLCFVADFEANAYRSKVGTPKCPSRVIYNGLAEDEFEPITLADDAADFLFIGEMRMLKGPDLMLRALSRLKAEGAQNISAVMVGEGPDREEIHTLIKERELQTNVTLRPPMSARTAFSLAKTVVMPSRAEAMPYIILEALAAQRPLIATNVGGIPEIFGKAKDVLIEPDVDSLTARMRFASQNPDDFMARMPDHTDLKREFSIDTMSNWVLEAYYKAKSRRK</sequence>
<feature type="domain" description="Glycosyl transferase family 1" evidence="1">
    <location>
        <begin position="201"/>
        <end position="353"/>
    </location>
</feature>
<evidence type="ECO:0000313" key="3">
    <source>
        <dbReference type="EMBL" id="MEM5500628.1"/>
    </source>
</evidence>
<evidence type="ECO:0000259" key="1">
    <source>
        <dbReference type="Pfam" id="PF00534"/>
    </source>
</evidence>
<comment type="caution">
    <text evidence="3">The sequence shown here is derived from an EMBL/GenBank/DDBJ whole genome shotgun (WGS) entry which is preliminary data.</text>
</comment>
<keyword evidence="3" id="KW-0328">Glycosyltransferase</keyword>
<organism evidence="3 4">
    <name type="scientific">Ahrensia kielensis</name>
    <dbReference type="NCBI Taxonomy" id="76980"/>
    <lineage>
        <taxon>Bacteria</taxon>
        <taxon>Pseudomonadati</taxon>
        <taxon>Pseudomonadota</taxon>
        <taxon>Alphaproteobacteria</taxon>
        <taxon>Hyphomicrobiales</taxon>
        <taxon>Ahrensiaceae</taxon>
        <taxon>Ahrensia</taxon>
    </lineage>
</organism>
<dbReference type="Pfam" id="PF13439">
    <property type="entry name" value="Glyco_transf_4"/>
    <property type="match status" value="1"/>
</dbReference>
<dbReference type="PANTHER" id="PTHR45871">
    <property type="entry name" value="N-ACETYLGLUCOSAMINYL-PHOSPHATIDYLINOSITOL BIOSYNTHETIC PROTEIN"/>
    <property type="match status" value="1"/>
</dbReference>
<keyword evidence="3" id="KW-0808">Transferase</keyword>
<reference evidence="3 4" key="1">
    <citation type="submission" date="2024-03" db="EMBL/GenBank/DDBJ databases">
        <title>Community enrichment and isolation of bacterial strains for fucoidan degradation.</title>
        <authorList>
            <person name="Sichert A."/>
        </authorList>
    </citation>
    <scope>NUCLEOTIDE SEQUENCE [LARGE SCALE GENOMIC DNA]</scope>
    <source>
        <strain evidence="3 4">AS62</strain>
    </source>
</reference>
<accession>A0ABU9T4H2</accession>
<dbReference type="InterPro" id="IPR028098">
    <property type="entry name" value="Glyco_trans_4-like_N"/>
</dbReference>
<feature type="domain" description="Glycosyltransferase subfamily 4-like N-terminal" evidence="2">
    <location>
        <begin position="26"/>
        <end position="198"/>
    </location>
</feature>
<protein>
    <submittedName>
        <fullName evidence="3">Glycosyltransferase</fullName>
        <ecNumber evidence="3">2.4.-.-</ecNumber>
    </submittedName>
</protein>
<dbReference type="Proteomes" id="UP001477870">
    <property type="component" value="Unassembled WGS sequence"/>
</dbReference>
<dbReference type="EMBL" id="JBBMQO010000002">
    <property type="protein sequence ID" value="MEM5500628.1"/>
    <property type="molecule type" value="Genomic_DNA"/>
</dbReference>
<keyword evidence="4" id="KW-1185">Reference proteome</keyword>
<dbReference type="SUPFAM" id="SSF53756">
    <property type="entry name" value="UDP-Glycosyltransferase/glycogen phosphorylase"/>
    <property type="match status" value="1"/>
</dbReference>
<dbReference type="Gene3D" id="3.40.50.2000">
    <property type="entry name" value="Glycogen Phosphorylase B"/>
    <property type="match status" value="2"/>
</dbReference>
<name>A0ABU9T4H2_9HYPH</name>
<dbReference type="EC" id="2.4.-.-" evidence="3"/>
<dbReference type="InterPro" id="IPR001296">
    <property type="entry name" value="Glyco_trans_1"/>
</dbReference>
<evidence type="ECO:0000259" key="2">
    <source>
        <dbReference type="Pfam" id="PF13439"/>
    </source>
</evidence>
<proteinExistence type="predicted"/>
<gene>
    <name evidence="3" type="ORF">WNY59_03395</name>
</gene>
<dbReference type="GO" id="GO:0016757">
    <property type="term" value="F:glycosyltransferase activity"/>
    <property type="evidence" value="ECO:0007669"/>
    <property type="project" value="UniProtKB-KW"/>
</dbReference>
<evidence type="ECO:0000313" key="4">
    <source>
        <dbReference type="Proteomes" id="UP001477870"/>
    </source>
</evidence>
<dbReference type="RefSeq" id="WP_342846929.1">
    <property type="nucleotide sequence ID" value="NZ_JBBMQO010000002.1"/>
</dbReference>
<dbReference type="Pfam" id="PF00534">
    <property type="entry name" value="Glycos_transf_1"/>
    <property type="match status" value="1"/>
</dbReference>